<protein>
    <submittedName>
        <fullName evidence="3">Uncharacterized protein</fullName>
    </submittedName>
</protein>
<evidence type="ECO:0000313" key="4">
    <source>
        <dbReference type="Proteomes" id="UP001293718"/>
    </source>
</evidence>
<dbReference type="Proteomes" id="UP001293718">
    <property type="component" value="Unassembled WGS sequence"/>
</dbReference>
<feature type="compositionally biased region" description="Low complexity" evidence="1">
    <location>
        <begin position="99"/>
        <end position="120"/>
    </location>
</feature>
<feature type="compositionally biased region" description="Basic and acidic residues" evidence="1">
    <location>
        <begin position="135"/>
        <end position="146"/>
    </location>
</feature>
<feature type="chain" id="PRO_5047455730" evidence="2">
    <location>
        <begin position="26"/>
        <end position="146"/>
    </location>
</feature>
<keyword evidence="4" id="KW-1185">Reference proteome</keyword>
<evidence type="ECO:0000256" key="2">
    <source>
        <dbReference type="SAM" id="SignalP"/>
    </source>
</evidence>
<comment type="caution">
    <text evidence="3">The sequence shown here is derived from an EMBL/GenBank/DDBJ whole genome shotgun (WGS) entry which is preliminary data.</text>
</comment>
<organism evidence="3 4">
    <name type="scientific">Azohydromonas lata</name>
    <dbReference type="NCBI Taxonomy" id="45677"/>
    <lineage>
        <taxon>Bacteria</taxon>
        <taxon>Pseudomonadati</taxon>
        <taxon>Pseudomonadota</taxon>
        <taxon>Betaproteobacteria</taxon>
        <taxon>Burkholderiales</taxon>
        <taxon>Sphaerotilaceae</taxon>
        <taxon>Azohydromonas</taxon>
    </lineage>
</organism>
<reference evidence="3 4" key="1">
    <citation type="submission" date="2023-11" db="EMBL/GenBank/DDBJ databases">
        <title>Draft genome of Azohydromonas lata strain H1 (DSM1123), a polyhydroxyalkanoate producer.</title>
        <authorList>
            <person name="Traversa D."/>
            <person name="D'Addabbo P."/>
            <person name="Pazzani C."/>
            <person name="Manzari C."/>
            <person name="Chiara M."/>
            <person name="Scrascia M."/>
        </authorList>
    </citation>
    <scope>NUCLEOTIDE SEQUENCE [LARGE SCALE GENOMIC DNA]</scope>
    <source>
        <strain evidence="3 4">H1</strain>
    </source>
</reference>
<accession>A0ABU5ID72</accession>
<evidence type="ECO:0000256" key="1">
    <source>
        <dbReference type="SAM" id="MobiDB-lite"/>
    </source>
</evidence>
<dbReference type="RefSeq" id="WP_322465470.1">
    <property type="nucleotide sequence ID" value="NZ_JAXOJX010000014.1"/>
</dbReference>
<evidence type="ECO:0000313" key="3">
    <source>
        <dbReference type="EMBL" id="MDZ5457046.1"/>
    </source>
</evidence>
<keyword evidence="2" id="KW-0732">Signal</keyword>
<sequence>MHRGRALRRGLAALGLALAGAAVWAALPAPTPEQQAAAAAKAAQAASAAAVEKQQLADSMDHVAQRWRQRAASQGWKVNPPTPVATAATTAGGSGGAQAPGQGNPHSAAGPTGGAASAPALPIRSEKLGTAPASEDVKKPKEGLAR</sequence>
<feature type="region of interest" description="Disordered" evidence="1">
    <location>
        <begin position="54"/>
        <end position="146"/>
    </location>
</feature>
<proteinExistence type="predicted"/>
<name>A0ABU5ID72_9BURK</name>
<gene>
    <name evidence="3" type="ORF">SM757_10740</name>
</gene>
<feature type="signal peptide" evidence="2">
    <location>
        <begin position="1"/>
        <end position="25"/>
    </location>
</feature>
<dbReference type="EMBL" id="JAXOJX010000014">
    <property type="protein sequence ID" value="MDZ5457046.1"/>
    <property type="molecule type" value="Genomic_DNA"/>
</dbReference>